<comment type="caution">
    <text evidence="2">The sequence shown here is derived from an EMBL/GenBank/DDBJ whole genome shotgun (WGS) entry which is preliminary data.</text>
</comment>
<dbReference type="AlphaFoldDB" id="A0A8H3JAI1"/>
<evidence type="ECO:0000259" key="1">
    <source>
        <dbReference type="Pfam" id="PF20237"/>
    </source>
</evidence>
<reference evidence="2" key="1">
    <citation type="submission" date="2021-03" db="EMBL/GenBank/DDBJ databases">
        <authorList>
            <person name="Tagirdzhanova G."/>
        </authorList>
    </citation>
    <scope>NUCLEOTIDE SEQUENCE</scope>
</reference>
<dbReference type="Proteomes" id="UP000664203">
    <property type="component" value="Unassembled WGS sequence"/>
</dbReference>
<dbReference type="InterPro" id="IPR046529">
    <property type="entry name" value="DUF6594"/>
</dbReference>
<proteinExistence type="predicted"/>
<evidence type="ECO:0000313" key="3">
    <source>
        <dbReference type="Proteomes" id="UP000664203"/>
    </source>
</evidence>
<feature type="domain" description="DUF6594" evidence="1">
    <location>
        <begin position="9"/>
        <end position="88"/>
    </location>
</feature>
<dbReference type="Pfam" id="PF20237">
    <property type="entry name" value="DUF6594"/>
    <property type="match status" value="1"/>
</dbReference>
<evidence type="ECO:0000313" key="2">
    <source>
        <dbReference type="EMBL" id="CAF9943617.1"/>
    </source>
</evidence>
<organism evidence="2 3">
    <name type="scientific">Alectoria fallacina</name>
    <dbReference type="NCBI Taxonomy" id="1903189"/>
    <lineage>
        <taxon>Eukaryota</taxon>
        <taxon>Fungi</taxon>
        <taxon>Dikarya</taxon>
        <taxon>Ascomycota</taxon>
        <taxon>Pezizomycotina</taxon>
        <taxon>Lecanoromycetes</taxon>
        <taxon>OSLEUM clade</taxon>
        <taxon>Lecanoromycetidae</taxon>
        <taxon>Lecanorales</taxon>
        <taxon>Lecanorineae</taxon>
        <taxon>Parmeliaceae</taxon>
        <taxon>Alectoria</taxon>
    </lineage>
</organism>
<feature type="non-terminal residue" evidence="2">
    <location>
        <position position="88"/>
    </location>
</feature>
<protein>
    <recommendedName>
        <fullName evidence="1">DUF6594 domain-containing protein</fullName>
    </recommendedName>
</protein>
<accession>A0A8H3JAI1</accession>
<keyword evidence="3" id="KW-1185">Reference proteome</keyword>
<dbReference type="EMBL" id="CAJPDR010001139">
    <property type="protein sequence ID" value="CAF9943617.1"/>
    <property type="molecule type" value="Genomic_DNA"/>
</dbReference>
<sequence length="88" mass="10141">MNHELSAGYPRFSALVAADNTFFICRRFLNLRARLLLLKHDRLSSLEKKLEGVDNEEIANLFIRSSRYDKNAERCAVLSDISDAMTDY</sequence>
<name>A0A8H3JAI1_9LECA</name>
<dbReference type="OrthoDB" id="5341582at2759"/>
<gene>
    <name evidence="2" type="ORF">ALECFALPRED_000762</name>
</gene>